<keyword evidence="1" id="KW-0472">Membrane</keyword>
<proteinExistence type="predicted"/>
<dbReference type="AlphaFoldDB" id="A0A6J4VK29"/>
<organism evidence="2">
    <name type="scientific">uncultured Thermomicrobiales bacterium</name>
    <dbReference type="NCBI Taxonomy" id="1645740"/>
    <lineage>
        <taxon>Bacteria</taxon>
        <taxon>Pseudomonadati</taxon>
        <taxon>Thermomicrobiota</taxon>
        <taxon>Thermomicrobia</taxon>
        <taxon>Thermomicrobiales</taxon>
        <taxon>environmental samples</taxon>
    </lineage>
</organism>
<sequence length="33" mass="3236">MALALATADPRLAVAGLLLVGLSLSPVVPTAFS</sequence>
<evidence type="ECO:0000256" key="1">
    <source>
        <dbReference type="SAM" id="Phobius"/>
    </source>
</evidence>
<reference evidence="2" key="1">
    <citation type="submission" date="2020-02" db="EMBL/GenBank/DDBJ databases">
        <authorList>
            <person name="Meier V. D."/>
        </authorList>
    </citation>
    <scope>NUCLEOTIDE SEQUENCE</scope>
    <source>
        <strain evidence="2">AVDCRST_MAG19</strain>
    </source>
</reference>
<gene>
    <name evidence="2" type="ORF">AVDCRST_MAG19-3607</name>
</gene>
<protein>
    <submittedName>
        <fullName evidence="2">Uncharacterized protein</fullName>
    </submittedName>
</protein>
<evidence type="ECO:0000313" key="2">
    <source>
        <dbReference type="EMBL" id="CAA9578150.1"/>
    </source>
</evidence>
<keyword evidence="1" id="KW-0812">Transmembrane</keyword>
<accession>A0A6J4VK29</accession>
<keyword evidence="1" id="KW-1133">Transmembrane helix</keyword>
<name>A0A6J4VK29_9BACT</name>
<feature type="transmembrane region" description="Helical" evidence="1">
    <location>
        <begin position="12"/>
        <end position="32"/>
    </location>
</feature>
<dbReference type="EMBL" id="CADCWL010000202">
    <property type="protein sequence ID" value="CAA9578150.1"/>
    <property type="molecule type" value="Genomic_DNA"/>
</dbReference>